<evidence type="ECO:0000256" key="1">
    <source>
        <dbReference type="SAM" id="Phobius"/>
    </source>
</evidence>
<comment type="caution">
    <text evidence="2">The sequence shown here is derived from an EMBL/GenBank/DDBJ whole genome shotgun (WGS) entry which is preliminary data.</text>
</comment>
<name>A0A327R823_9FLAO</name>
<protein>
    <submittedName>
        <fullName evidence="2">Putative oxidoreductase</fullName>
    </submittedName>
</protein>
<dbReference type="RefSeq" id="WP_170126299.1">
    <property type="nucleotide sequence ID" value="NZ_QLLN01000003.1"/>
</dbReference>
<feature type="transmembrane region" description="Helical" evidence="1">
    <location>
        <begin position="47"/>
        <end position="67"/>
    </location>
</feature>
<feature type="transmembrane region" description="Helical" evidence="1">
    <location>
        <begin position="74"/>
        <end position="92"/>
    </location>
</feature>
<dbReference type="EMBL" id="QLLN01000003">
    <property type="protein sequence ID" value="RAJ12268.1"/>
    <property type="molecule type" value="Genomic_DNA"/>
</dbReference>
<keyword evidence="1" id="KW-0812">Transmembrane</keyword>
<organism evidence="2 3">
    <name type="scientific">Arenibacter echinorum</name>
    <dbReference type="NCBI Taxonomy" id="440515"/>
    <lineage>
        <taxon>Bacteria</taxon>
        <taxon>Pseudomonadati</taxon>
        <taxon>Bacteroidota</taxon>
        <taxon>Flavobacteriia</taxon>
        <taxon>Flavobacteriales</taxon>
        <taxon>Flavobacteriaceae</taxon>
        <taxon>Arenibacter</taxon>
    </lineage>
</organism>
<gene>
    <name evidence="2" type="ORF">LV92_01501</name>
</gene>
<dbReference type="Proteomes" id="UP000249696">
    <property type="component" value="Unassembled WGS sequence"/>
</dbReference>
<keyword evidence="1" id="KW-1133">Transmembrane helix</keyword>
<evidence type="ECO:0000313" key="3">
    <source>
        <dbReference type="Proteomes" id="UP000249696"/>
    </source>
</evidence>
<feature type="transmembrane region" description="Helical" evidence="1">
    <location>
        <begin position="104"/>
        <end position="125"/>
    </location>
</feature>
<keyword evidence="3" id="KW-1185">Reference proteome</keyword>
<accession>A0A327R823</accession>
<sequence>MKTLNSTFLLRFAIVIILLAHSIPGMFNNGINDFGNLFLNQIGFAPLGVPIAWSIKLSHLVAALCLIFEKFIKWACIVTILVLIAGIVLVHFKEGWFVVGAGRNGIEFNFILIFALLTIMFPNGLHKNISNFKRHH</sequence>
<dbReference type="AlphaFoldDB" id="A0A327R823"/>
<keyword evidence="1" id="KW-0472">Membrane</keyword>
<proteinExistence type="predicted"/>
<feature type="transmembrane region" description="Helical" evidence="1">
    <location>
        <begin position="7"/>
        <end position="27"/>
    </location>
</feature>
<evidence type="ECO:0000313" key="2">
    <source>
        <dbReference type="EMBL" id="RAJ12268.1"/>
    </source>
</evidence>
<reference evidence="2 3" key="1">
    <citation type="submission" date="2018-06" db="EMBL/GenBank/DDBJ databases">
        <title>Genomic Encyclopedia of Archaeal and Bacterial Type Strains, Phase II (KMG-II): from individual species to whole genera.</title>
        <authorList>
            <person name="Goeker M."/>
        </authorList>
    </citation>
    <scope>NUCLEOTIDE SEQUENCE [LARGE SCALE GENOMIC DNA]</scope>
    <source>
        <strain evidence="2 3">DSM 23522</strain>
    </source>
</reference>